<reference evidence="1" key="1">
    <citation type="submission" date="2022-05" db="EMBL/GenBank/DDBJ databases">
        <title>The Musa troglodytarum L. genome provides insights into the mechanism of non-climacteric behaviour and enrichment of carotenoids.</title>
        <authorList>
            <person name="Wang J."/>
        </authorList>
    </citation>
    <scope>NUCLEOTIDE SEQUENCE</scope>
    <source>
        <tissue evidence="1">Leaf</tissue>
    </source>
</reference>
<gene>
    <name evidence="1" type="ORF">MUK42_05645</name>
</gene>
<organism evidence="1 2">
    <name type="scientific">Musa troglodytarum</name>
    <name type="common">fe'i banana</name>
    <dbReference type="NCBI Taxonomy" id="320322"/>
    <lineage>
        <taxon>Eukaryota</taxon>
        <taxon>Viridiplantae</taxon>
        <taxon>Streptophyta</taxon>
        <taxon>Embryophyta</taxon>
        <taxon>Tracheophyta</taxon>
        <taxon>Spermatophyta</taxon>
        <taxon>Magnoliopsida</taxon>
        <taxon>Liliopsida</taxon>
        <taxon>Zingiberales</taxon>
        <taxon>Musaceae</taxon>
        <taxon>Musa</taxon>
    </lineage>
</organism>
<dbReference type="Proteomes" id="UP001055439">
    <property type="component" value="Chromosome 6"/>
</dbReference>
<dbReference type="AlphaFoldDB" id="A0A9E7KC69"/>
<name>A0A9E7KC69_9LILI</name>
<keyword evidence="2" id="KW-1185">Reference proteome</keyword>
<proteinExistence type="predicted"/>
<protein>
    <submittedName>
        <fullName evidence="1">Uncharacterized protein</fullName>
    </submittedName>
</protein>
<dbReference type="EMBL" id="CP097508">
    <property type="protein sequence ID" value="URE10505.1"/>
    <property type="molecule type" value="Genomic_DNA"/>
</dbReference>
<accession>A0A9E7KC69</accession>
<evidence type="ECO:0000313" key="1">
    <source>
        <dbReference type="EMBL" id="URE10505.1"/>
    </source>
</evidence>
<sequence>MNTVWDVMEEPKEFADQPSERVDLDLELRSCFQQKSMQIDLSSLLDRTFNLRATNVDME</sequence>
<evidence type="ECO:0000313" key="2">
    <source>
        <dbReference type="Proteomes" id="UP001055439"/>
    </source>
</evidence>